<feature type="transmembrane region" description="Helical" evidence="2">
    <location>
        <begin position="221"/>
        <end position="243"/>
    </location>
</feature>
<dbReference type="PANTHER" id="PTHR38033:SF1">
    <property type="entry name" value="DOTU FAMILY TYPE IV_VI SECRETION SYSTEM PROTEIN"/>
    <property type="match status" value="1"/>
</dbReference>
<dbReference type="InterPro" id="IPR017732">
    <property type="entry name" value="T4/T6SS_DotU"/>
</dbReference>
<feature type="region of interest" description="Disordered" evidence="1">
    <location>
        <begin position="34"/>
        <end position="53"/>
    </location>
</feature>
<evidence type="ECO:0000256" key="1">
    <source>
        <dbReference type="SAM" id="MobiDB-lite"/>
    </source>
</evidence>
<dbReference type="Gene3D" id="1.25.40.590">
    <property type="entry name" value="Type IV / VI secretion system, DotU"/>
    <property type="match status" value="1"/>
</dbReference>
<organism evidence="4 5">
    <name type="scientific">Burkholderia lata (strain ATCC 17760 / DSM 23089 / LMG 22485 / NCIMB 9086 / R18194 / 383)</name>
    <dbReference type="NCBI Taxonomy" id="482957"/>
    <lineage>
        <taxon>Bacteria</taxon>
        <taxon>Pseudomonadati</taxon>
        <taxon>Pseudomonadota</taxon>
        <taxon>Betaproteobacteria</taxon>
        <taxon>Burkholderiales</taxon>
        <taxon>Burkholderiaceae</taxon>
        <taxon>Burkholderia</taxon>
        <taxon>Burkholderia cepacia complex</taxon>
    </lineage>
</organism>
<protein>
    <submittedName>
        <fullName evidence="4">OmpA family protein</fullName>
    </submittedName>
</protein>
<dbReference type="RefSeq" id="WP_175035604.1">
    <property type="nucleotide sequence ID" value="NZ_CABVPW010000064.1"/>
</dbReference>
<gene>
    <name evidence="4" type="ORF">BLA23254_07660</name>
</gene>
<evidence type="ECO:0000313" key="4">
    <source>
        <dbReference type="EMBL" id="VWC49400.1"/>
    </source>
</evidence>
<keyword evidence="2" id="KW-1133">Transmembrane helix</keyword>
<feature type="region of interest" description="Disordered" evidence="1">
    <location>
        <begin position="288"/>
        <end position="324"/>
    </location>
</feature>
<dbReference type="PANTHER" id="PTHR38033">
    <property type="entry name" value="MEMBRANE PROTEIN-RELATED"/>
    <property type="match status" value="1"/>
</dbReference>
<keyword evidence="2" id="KW-0812">Transmembrane</keyword>
<dbReference type="Proteomes" id="UP000494218">
    <property type="component" value="Unassembled WGS sequence"/>
</dbReference>
<dbReference type="NCBIfam" id="TIGR03349">
    <property type="entry name" value="IV_VI_DotU"/>
    <property type="match status" value="1"/>
</dbReference>
<evidence type="ECO:0000256" key="2">
    <source>
        <dbReference type="SAM" id="Phobius"/>
    </source>
</evidence>
<keyword evidence="2" id="KW-0472">Membrane</keyword>
<dbReference type="EMBL" id="CABVPW010000064">
    <property type="protein sequence ID" value="VWC49400.1"/>
    <property type="molecule type" value="Genomic_DNA"/>
</dbReference>
<evidence type="ECO:0000313" key="5">
    <source>
        <dbReference type="Proteomes" id="UP000494218"/>
    </source>
</evidence>
<dbReference type="InterPro" id="IPR038522">
    <property type="entry name" value="T4/T6SS_DotU_sf"/>
</dbReference>
<dbReference type="AlphaFoldDB" id="A0A6P2SFQ6"/>
<feature type="domain" description="Type IV / VI secretion system DotU" evidence="3">
    <location>
        <begin position="54"/>
        <end position="236"/>
    </location>
</feature>
<name>A0A6P2SFQ6_BURL3</name>
<proteinExistence type="predicted"/>
<evidence type="ECO:0000259" key="3">
    <source>
        <dbReference type="Pfam" id="PF09850"/>
    </source>
</evidence>
<accession>A0A6P2SFQ6</accession>
<reference evidence="4 5" key="1">
    <citation type="submission" date="2019-09" db="EMBL/GenBank/DDBJ databases">
        <authorList>
            <person name="Depoorter E."/>
        </authorList>
    </citation>
    <scope>NUCLEOTIDE SEQUENCE [LARGE SCALE GENOMIC DNA]</scope>
    <source>
        <strain evidence="4">LMG 23254</strain>
    </source>
</reference>
<dbReference type="Pfam" id="PF09850">
    <property type="entry name" value="DotU"/>
    <property type="match status" value="1"/>
</dbReference>
<sequence>MAERISRAYDERTPLLRAFVDAFRRATEARAALDQPVTDESAPYDHADGPAISPPEKLAAQLTTITRRFARDAMAWTGAAGESDIADAQYAFVALLDEQLVFSDWAGRADWEAVPLEMRIFGTHIAGERLPDAIDALLTRRDTSQRDLAHVYLACLMLGFRGRLRDQGGALRHDQLRHALFGFAMQCDADPAHIGKLLECAAIPPLEARPLVKMFPDNARFLALVGIGACLLLGLSCLLWWSATTAVRPALQQFLGTATFDGPVSAIAARGDASAILRASASAARRPSDATMASSAIRETRPLSVPPASDRAASDGVPRTGARL</sequence>